<evidence type="ECO:0000313" key="10">
    <source>
        <dbReference type="EMBL" id="TFK27311.1"/>
    </source>
</evidence>
<feature type="binding site" description="axial binding residue" evidence="8">
    <location>
        <position position="492"/>
    </location>
    <ligand>
        <name>heme</name>
        <dbReference type="ChEBI" id="CHEBI:30413"/>
    </ligand>
    <ligandPart>
        <name>Fe</name>
        <dbReference type="ChEBI" id="CHEBI:18248"/>
    </ligandPart>
</feature>
<feature type="transmembrane region" description="Helical" evidence="9">
    <location>
        <begin position="23"/>
        <end position="41"/>
    </location>
</feature>
<dbReference type="Gene3D" id="1.10.630.10">
    <property type="entry name" value="Cytochrome P450"/>
    <property type="match status" value="1"/>
</dbReference>
<sequence>MVLTQVILGLVTHQWFKNTEPRHMPLIFMVLTLVPLSGYFLQPEAGFELRYLLVEYALFYTTLLLSTVVYRIAPFHPLAKHPGPLMCKVTKLWTTWIAYKGHSHRYFKELHDIYGPIVRVGPNELSIVEKDAIPPVLGKHGMPRGPLWDGRRFGLVDRVWDSLVEARDVEIHAELRKPWNDAFSAGPVRDYQAILAMRGERLAELLHQTCGGGSTTVDIAKWISYFAFDFMGDLAFGGSFQLMETNDVDGLWKRMEDGVWLPAINSQIPWAWPIFQIFPVVTRRRRELTQWSSLQSLQRMKMESNRGDLFYHLYEVPAKASGIPLEDQMTLVVSNSILTVLAGADTSATASSAIICYLLARKDIFQCLRDELDEAFPSELDEIPNIEIDKLLRLPYLGAVVNEGLRLVPAVSTHLQRSPAPGSGGKHLYGTDIFIPEGTAVNIPPYAIHRDPRYFSPSPDSFIPERWLSEADAVYITNREAYIPFSHGPANCAGKPIALLELRLVVALLVHRFDMCYKGYRGASPDDLYRRQEAYINGMKDRFVLWKGPLEVEITPRKWKV</sequence>
<dbReference type="GO" id="GO:0005506">
    <property type="term" value="F:iron ion binding"/>
    <property type="evidence" value="ECO:0007669"/>
    <property type="project" value="InterPro"/>
</dbReference>
<evidence type="ECO:0000256" key="6">
    <source>
        <dbReference type="ARBA" id="ARBA00023004"/>
    </source>
</evidence>
<comment type="cofactor">
    <cofactor evidence="1 8">
        <name>heme</name>
        <dbReference type="ChEBI" id="CHEBI:30413"/>
    </cofactor>
</comment>
<dbReference type="OrthoDB" id="6692864at2759"/>
<proteinExistence type="inferred from homology"/>
<evidence type="ECO:0000256" key="4">
    <source>
        <dbReference type="ARBA" id="ARBA00022723"/>
    </source>
</evidence>
<dbReference type="STRING" id="230819.A0A5C3LFM4"/>
<dbReference type="AlphaFoldDB" id="A0A5C3LFM4"/>
<reference evidence="10 11" key="1">
    <citation type="journal article" date="2019" name="Nat. Ecol. Evol.">
        <title>Megaphylogeny resolves global patterns of mushroom evolution.</title>
        <authorList>
            <person name="Varga T."/>
            <person name="Krizsan K."/>
            <person name="Foldi C."/>
            <person name="Dima B."/>
            <person name="Sanchez-Garcia M."/>
            <person name="Sanchez-Ramirez S."/>
            <person name="Szollosi G.J."/>
            <person name="Szarkandi J.G."/>
            <person name="Papp V."/>
            <person name="Albert L."/>
            <person name="Andreopoulos W."/>
            <person name="Angelini C."/>
            <person name="Antonin V."/>
            <person name="Barry K.W."/>
            <person name="Bougher N.L."/>
            <person name="Buchanan P."/>
            <person name="Buyck B."/>
            <person name="Bense V."/>
            <person name="Catcheside P."/>
            <person name="Chovatia M."/>
            <person name="Cooper J."/>
            <person name="Damon W."/>
            <person name="Desjardin D."/>
            <person name="Finy P."/>
            <person name="Geml J."/>
            <person name="Haridas S."/>
            <person name="Hughes K."/>
            <person name="Justo A."/>
            <person name="Karasinski D."/>
            <person name="Kautmanova I."/>
            <person name="Kiss B."/>
            <person name="Kocsube S."/>
            <person name="Kotiranta H."/>
            <person name="LaButti K.M."/>
            <person name="Lechner B.E."/>
            <person name="Liimatainen K."/>
            <person name="Lipzen A."/>
            <person name="Lukacs Z."/>
            <person name="Mihaltcheva S."/>
            <person name="Morgado L.N."/>
            <person name="Niskanen T."/>
            <person name="Noordeloos M.E."/>
            <person name="Ohm R.A."/>
            <person name="Ortiz-Santana B."/>
            <person name="Ovrebo C."/>
            <person name="Racz N."/>
            <person name="Riley R."/>
            <person name="Savchenko A."/>
            <person name="Shiryaev A."/>
            <person name="Soop K."/>
            <person name="Spirin V."/>
            <person name="Szebenyi C."/>
            <person name="Tomsovsky M."/>
            <person name="Tulloss R.E."/>
            <person name="Uehling J."/>
            <person name="Grigoriev I.V."/>
            <person name="Vagvolgyi C."/>
            <person name="Papp T."/>
            <person name="Martin F.M."/>
            <person name="Miettinen O."/>
            <person name="Hibbett D.S."/>
            <person name="Nagy L.G."/>
        </authorList>
    </citation>
    <scope>NUCLEOTIDE SEQUENCE [LARGE SCALE GENOMIC DNA]</scope>
    <source>
        <strain evidence="10 11">CBS 121175</strain>
    </source>
</reference>
<dbReference type="PANTHER" id="PTHR24305:SF187">
    <property type="entry name" value="P450, PUTATIVE (EUROFUNG)-RELATED"/>
    <property type="match status" value="1"/>
</dbReference>
<dbReference type="InterPro" id="IPR050121">
    <property type="entry name" value="Cytochrome_P450_monoxygenase"/>
</dbReference>
<dbReference type="SUPFAM" id="SSF48264">
    <property type="entry name" value="Cytochrome P450"/>
    <property type="match status" value="1"/>
</dbReference>
<dbReference type="InterPro" id="IPR001128">
    <property type="entry name" value="Cyt_P450"/>
</dbReference>
<dbReference type="PRINTS" id="PR00465">
    <property type="entry name" value="EP450IV"/>
</dbReference>
<comment type="pathway">
    <text evidence="2">Secondary metabolite biosynthesis.</text>
</comment>
<keyword evidence="7" id="KW-0503">Monooxygenase</keyword>
<dbReference type="PANTHER" id="PTHR24305">
    <property type="entry name" value="CYTOCHROME P450"/>
    <property type="match status" value="1"/>
</dbReference>
<evidence type="ECO:0000256" key="8">
    <source>
        <dbReference type="PIRSR" id="PIRSR602403-1"/>
    </source>
</evidence>
<dbReference type="Proteomes" id="UP000307440">
    <property type="component" value="Unassembled WGS sequence"/>
</dbReference>
<organism evidence="10 11">
    <name type="scientific">Coprinopsis marcescibilis</name>
    <name type="common">Agaric fungus</name>
    <name type="synonym">Psathyrella marcescibilis</name>
    <dbReference type="NCBI Taxonomy" id="230819"/>
    <lineage>
        <taxon>Eukaryota</taxon>
        <taxon>Fungi</taxon>
        <taxon>Dikarya</taxon>
        <taxon>Basidiomycota</taxon>
        <taxon>Agaricomycotina</taxon>
        <taxon>Agaricomycetes</taxon>
        <taxon>Agaricomycetidae</taxon>
        <taxon>Agaricales</taxon>
        <taxon>Agaricineae</taxon>
        <taxon>Psathyrellaceae</taxon>
        <taxon>Coprinopsis</taxon>
    </lineage>
</organism>
<keyword evidence="6 8" id="KW-0408">Iron</keyword>
<name>A0A5C3LFM4_COPMA</name>
<keyword evidence="8" id="KW-0349">Heme</keyword>
<keyword evidence="11" id="KW-1185">Reference proteome</keyword>
<keyword evidence="9" id="KW-0812">Transmembrane</keyword>
<feature type="transmembrane region" description="Helical" evidence="9">
    <location>
        <begin position="53"/>
        <end position="73"/>
    </location>
</feature>
<evidence type="ECO:0000256" key="7">
    <source>
        <dbReference type="ARBA" id="ARBA00023033"/>
    </source>
</evidence>
<evidence type="ECO:0000256" key="5">
    <source>
        <dbReference type="ARBA" id="ARBA00023002"/>
    </source>
</evidence>
<dbReference type="EMBL" id="ML210166">
    <property type="protein sequence ID" value="TFK27311.1"/>
    <property type="molecule type" value="Genomic_DNA"/>
</dbReference>
<dbReference type="PRINTS" id="PR00385">
    <property type="entry name" value="P450"/>
</dbReference>
<dbReference type="GO" id="GO:0004497">
    <property type="term" value="F:monooxygenase activity"/>
    <property type="evidence" value="ECO:0007669"/>
    <property type="project" value="UniProtKB-KW"/>
</dbReference>
<accession>A0A5C3LFM4</accession>
<keyword evidence="4 8" id="KW-0479">Metal-binding</keyword>
<keyword evidence="9" id="KW-0472">Membrane</keyword>
<evidence type="ECO:0000256" key="3">
    <source>
        <dbReference type="ARBA" id="ARBA00010617"/>
    </source>
</evidence>
<evidence type="ECO:0000256" key="2">
    <source>
        <dbReference type="ARBA" id="ARBA00005179"/>
    </source>
</evidence>
<evidence type="ECO:0000256" key="1">
    <source>
        <dbReference type="ARBA" id="ARBA00001971"/>
    </source>
</evidence>
<evidence type="ECO:0000256" key="9">
    <source>
        <dbReference type="SAM" id="Phobius"/>
    </source>
</evidence>
<dbReference type="GO" id="GO:0016705">
    <property type="term" value="F:oxidoreductase activity, acting on paired donors, with incorporation or reduction of molecular oxygen"/>
    <property type="evidence" value="ECO:0007669"/>
    <property type="project" value="InterPro"/>
</dbReference>
<gene>
    <name evidence="10" type="ORF">FA15DRAFT_754425</name>
</gene>
<evidence type="ECO:0000313" key="11">
    <source>
        <dbReference type="Proteomes" id="UP000307440"/>
    </source>
</evidence>
<dbReference type="Pfam" id="PF00067">
    <property type="entry name" value="p450"/>
    <property type="match status" value="1"/>
</dbReference>
<dbReference type="InterPro" id="IPR036396">
    <property type="entry name" value="Cyt_P450_sf"/>
</dbReference>
<comment type="similarity">
    <text evidence="3">Belongs to the cytochrome P450 family.</text>
</comment>
<dbReference type="InterPro" id="IPR002403">
    <property type="entry name" value="Cyt_P450_E_grp-IV"/>
</dbReference>
<keyword evidence="5" id="KW-0560">Oxidoreductase</keyword>
<dbReference type="GO" id="GO:0020037">
    <property type="term" value="F:heme binding"/>
    <property type="evidence" value="ECO:0007669"/>
    <property type="project" value="InterPro"/>
</dbReference>
<protein>
    <submittedName>
        <fullName evidence="10">Cytochrome P450</fullName>
    </submittedName>
</protein>
<keyword evidence="9" id="KW-1133">Transmembrane helix</keyword>
<dbReference type="CDD" id="cd11061">
    <property type="entry name" value="CYP67-like"/>
    <property type="match status" value="1"/>
</dbReference>